<sequence length="355" mass="40684">MPVLSIDYSRGAASALLVNDNFSYKIVRVPLMVPDIFYAHKPSKKEVFKNLMEVLQEVFKVSVDNKIKIYVTTLTDLDIHEKNIIFCNKSESFRSLSPIDFLYFGHLHVGGSMGVYNIEVSFKEVLKDLYFDESEDVVINYFKNLELYPFLKPDSDRDFYEEEAYLRFIARTRCKIENFETFANEKSVTFSTTRGLDDERALCRFMLLCIDSLCSEGFYSFKLDQSNFLGASSPLCLLENTTFQRLEFPEFLTLGSVINIMDDLSCVISSSNGAKTQFSVKKGRVFTHPLSFSERITLSLKSKKYGSFEKELSGGVFGIVIDTREKSGTKTLSPDERKELIKSWEETLLYTLKGL</sequence>
<dbReference type="Proteomes" id="UP000176504">
    <property type="component" value="Unassembled WGS sequence"/>
</dbReference>
<evidence type="ECO:0000313" key="1">
    <source>
        <dbReference type="EMBL" id="OGC55469.1"/>
    </source>
</evidence>
<dbReference type="EMBL" id="MEVI01000002">
    <property type="protein sequence ID" value="OGC55469.1"/>
    <property type="molecule type" value="Genomic_DNA"/>
</dbReference>
<protein>
    <submittedName>
        <fullName evidence="1">Uncharacterized protein</fullName>
    </submittedName>
</protein>
<dbReference type="AlphaFoldDB" id="A0A1F4VE72"/>
<comment type="caution">
    <text evidence="1">The sequence shown here is derived from an EMBL/GenBank/DDBJ whole genome shotgun (WGS) entry which is preliminary data.</text>
</comment>
<name>A0A1F4VE72_UNCKA</name>
<reference evidence="1 2" key="1">
    <citation type="journal article" date="2016" name="Nat. Commun.">
        <title>Thousands of microbial genomes shed light on interconnected biogeochemical processes in an aquifer system.</title>
        <authorList>
            <person name="Anantharaman K."/>
            <person name="Brown C.T."/>
            <person name="Hug L.A."/>
            <person name="Sharon I."/>
            <person name="Castelle C.J."/>
            <person name="Probst A.J."/>
            <person name="Thomas B.C."/>
            <person name="Singh A."/>
            <person name="Wilkins M.J."/>
            <person name="Karaoz U."/>
            <person name="Brodie E.L."/>
            <person name="Williams K.H."/>
            <person name="Hubbard S.S."/>
            <person name="Banfield J.F."/>
        </authorList>
    </citation>
    <scope>NUCLEOTIDE SEQUENCE [LARGE SCALE GENOMIC DNA]</scope>
</reference>
<proteinExistence type="predicted"/>
<gene>
    <name evidence="1" type="ORF">A3A78_00740</name>
</gene>
<accession>A0A1F4VE72</accession>
<evidence type="ECO:0000313" key="2">
    <source>
        <dbReference type="Proteomes" id="UP000176504"/>
    </source>
</evidence>
<organism evidence="1 2">
    <name type="scientific">candidate division WWE3 bacterium RIFCSPLOWO2_01_FULL_41_18</name>
    <dbReference type="NCBI Taxonomy" id="1802625"/>
    <lineage>
        <taxon>Bacteria</taxon>
        <taxon>Katanobacteria</taxon>
    </lineage>
</organism>